<dbReference type="InterPro" id="IPR036527">
    <property type="entry name" value="SCP2_sterol-bd_dom_sf"/>
</dbReference>
<dbReference type="Proteomes" id="UP000757103">
    <property type="component" value="Unassembled WGS sequence"/>
</dbReference>
<dbReference type="InterPro" id="IPR051554">
    <property type="entry name" value="Acetyltransferase_Eis"/>
</dbReference>
<dbReference type="RefSeq" id="WP_273305045.1">
    <property type="nucleotide sequence ID" value="NZ_DYUD01000002.1"/>
</dbReference>
<reference evidence="1" key="2">
    <citation type="submission" date="2021-09" db="EMBL/GenBank/DDBJ databases">
        <authorList>
            <person name="Gilroy R."/>
        </authorList>
    </citation>
    <scope>NUCLEOTIDE SEQUENCE</scope>
    <source>
        <strain evidence="1">CHK121-7720</strain>
    </source>
</reference>
<name>A0A921MPA9_9BACT</name>
<dbReference type="AlphaFoldDB" id="A0A921MPA9"/>
<evidence type="ECO:0000313" key="2">
    <source>
        <dbReference type="Proteomes" id="UP000757103"/>
    </source>
</evidence>
<dbReference type="InterPro" id="IPR016181">
    <property type="entry name" value="Acyl_CoA_acyltransferase"/>
</dbReference>
<protein>
    <submittedName>
        <fullName evidence="1">GNAT family N-acetyltransferase</fullName>
        <ecNumber evidence="1">2.3.1.-</ecNumber>
    </submittedName>
</protein>
<gene>
    <name evidence="1" type="ORF">K8U91_00410</name>
</gene>
<dbReference type="EMBL" id="DYUD01000002">
    <property type="protein sequence ID" value="HJG87925.1"/>
    <property type="molecule type" value="Genomic_DNA"/>
</dbReference>
<reference evidence="1" key="1">
    <citation type="journal article" date="2021" name="PeerJ">
        <title>Extensive microbial diversity within the chicken gut microbiome revealed by metagenomics and culture.</title>
        <authorList>
            <person name="Gilroy R."/>
            <person name="Ravi A."/>
            <person name="Getino M."/>
            <person name="Pursley I."/>
            <person name="Horton D.L."/>
            <person name="Alikhan N.F."/>
            <person name="Baker D."/>
            <person name="Gharbi K."/>
            <person name="Hall N."/>
            <person name="Watson M."/>
            <person name="Adriaenssens E.M."/>
            <person name="Foster-Nyarko E."/>
            <person name="Jarju S."/>
            <person name="Secka A."/>
            <person name="Antonio M."/>
            <person name="Oren A."/>
            <person name="Chaudhuri R.R."/>
            <person name="La Ragione R."/>
            <person name="Hildebrand F."/>
            <person name="Pallen M.J."/>
        </authorList>
    </citation>
    <scope>NUCLEOTIDE SEQUENCE</scope>
    <source>
        <strain evidence="1">CHK121-7720</strain>
    </source>
</reference>
<dbReference type="SUPFAM" id="SSF55729">
    <property type="entry name" value="Acyl-CoA N-acyltransferases (Nat)"/>
    <property type="match status" value="1"/>
</dbReference>
<dbReference type="Pfam" id="PF13527">
    <property type="entry name" value="Acetyltransf_9"/>
    <property type="match status" value="1"/>
</dbReference>
<dbReference type="Gene3D" id="3.40.630.30">
    <property type="match status" value="1"/>
</dbReference>
<dbReference type="GO" id="GO:0034069">
    <property type="term" value="F:aminoglycoside N-acetyltransferase activity"/>
    <property type="evidence" value="ECO:0007669"/>
    <property type="project" value="TreeGrafter"/>
</dbReference>
<keyword evidence="1" id="KW-0808">Transferase</keyword>
<keyword evidence="1" id="KW-0012">Acyltransferase</keyword>
<proteinExistence type="predicted"/>
<dbReference type="PANTHER" id="PTHR37817">
    <property type="entry name" value="N-ACETYLTRANSFERASE EIS"/>
    <property type="match status" value="1"/>
</dbReference>
<dbReference type="SUPFAM" id="SSF55718">
    <property type="entry name" value="SCP-like"/>
    <property type="match status" value="1"/>
</dbReference>
<dbReference type="GO" id="GO:0030649">
    <property type="term" value="P:aminoglycoside antibiotic catabolic process"/>
    <property type="evidence" value="ECO:0007669"/>
    <property type="project" value="TreeGrafter"/>
</dbReference>
<sequence>MDIQEKKKQIRELWQLCFHDDERFVNLLFDRLYRDENARCFEERGVVTSALQMLPYRMTYGESVLPVSYISGAATRSEYRNRGLMGRLLRESFEVMRSRAIPLSALIPAEPWLYDYYATKGYAPVFFRGECDYTAAHRFITTGYHRVSPSMDELYRFFDGLLRQRPCCLLHERNDFEVICGDNRLDGGEVVAMADEAGELSALAFAVPHDDRTRVKELLAVDGAAREAALHEVGQLFPGRPITVVTPPDEAGGLLQRMGMMRIVDVPLLLSVVAQNYPSWQAVVRVTDLLLPGNEGAYRIGDGACRRVEGAKCDLDVDVAELALVLFGDSHLSSLLDLPAVRPYMSLMLD</sequence>
<dbReference type="PANTHER" id="PTHR37817:SF1">
    <property type="entry name" value="N-ACETYLTRANSFERASE EIS"/>
    <property type="match status" value="1"/>
</dbReference>
<dbReference type="EC" id="2.3.1.-" evidence="1"/>
<evidence type="ECO:0000313" key="1">
    <source>
        <dbReference type="EMBL" id="HJG87925.1"/>
    </source>
</evidence>
<accession>A0A921MPA9</accession>
<dbReference type="Gene3D" id="3.30.1050.10">
    <property type="entry name" value="SCP2 sterol-binding domain"/>
    <property type="match status" value="1"/>
</dbReference>
<comment type="caution">
    <text evidence="1">The sequence shown here is derived from an EMBL/GenBank/DDBJ whole genome shotgun (WGS) entry which is preliminary data.</text>
</comment>
<organism evidence="1 2">
    <name type="scientific">Barnesiella viscericola</name>
    <dbReference type="NCBI Taxonomy" id="397865"/>
    <lineage>
        <taxon>Bacteria</taxon>
        <taxon>Pseudomonadati</taxon>
        <taxon>Bacteroidota</taxon>
        <taxon>Bacteroidia</taxon>
        <taxon>Bacteroidales</taxon>
        <taxon>Barnesiellaceae</taxon>
        <taxon>Barnesiella</taxon>
    </lineage>
</organism>